<dbReference type="GO" id="GO:0003677">
    <property type="term" value="F:DNA binding"/>
    <property type="evidence" value="ECO:0007669"/>
    <property type="project" value="InterPro"/>
</dbReference>
<reference evidence="4 5" key="1">
    <citation type="submission" date="2020-08" db="EMBL/GenBank/DDBJ databases">
        <title>Cohnella phylogeny.</title>
        <authorList>
            <person name="Dunlap C."/>
        </authorList>
    </citation>
    <scope>NUCLEOTIDE SEQUENCE [LARGE SCALE GENOMIC DNA]</scope>
    <source>
        <strain evidence="4 5">DSM 103658</strain>
    </source>
</reference>
<sequence>MQVAELFWEVPLSELKRGLAYRGEEECYICLACGERFEQGVVYPLNGKLYEAGKFAQLHVTEAHGSMFEFLLGLDKKLTGLTDLQKKLLQMFHEGLTDQEIVAEHEGGSTSTIRNHRFALRERMKQAKVFLAIMELSNDRASRQQRLITPHRTATMVDERYAITEQENDDILRSYFKQGLDGPLSEFPRKEKRKIAILRHLARQFKEGRSYTEKEVNAILKARYSDYVTLRRYLIEYGFLDREQDGSRYWVKR</sequence>
<keyword evidence="5" id="KW-1185">Reference proteome</keyword>
<dbReference type="Gene3D" id="1.10.10.10">
    <property type="entry name" value="Winged helix-like DNA-binding domain superfamily/Winged helix DNA-binding domain"/>
    <property type="match status" value="1"/>
</dbReference>
<dbReference type="RefSeq" id="WP_185179160.1">
    <property type="nucleotide sequence ID" value="NZ_CBCSEP010000017.1"/>
</dbReference>
<dbReference type="InterPro" id="IPR036388">
    <property type="entry name" value="WH-like_DNA-bd_sf"/>
</dbReference>
<organism evidence="4 5">
    <name type="scientific">Cohnella lubricantis</name>
    <dbReference type="NCBI Taxonomy" id="2163172"/>
    <lineage>
        <taxon>Bacteria</taxon>
        <taxon>Bacillati</taxon>
        <taxon>Bacillota</taxon>
        <taxon>Bacilli</taxon>
        <taxon>Bacillales</taxon>
        <taxon>Paenibacillaceae</taxon>
        <taxon>Cohnella</taxon>
    </lineage>
</organism>
<dbReference type="InterPro" id="IPR016032">
    <property type="entry name" value="Sig_transdc_resp-reg_C-effctor"/>
</dbReference>
<evidence type="ECO:0000313" key="5">
    <source>
        <dbReference type="Proteomes" id="UP000574133"/>
    </source>
</evidence>
<evidence type="ECO:0000259" key="3">
    <source>
        <dbReference type="Pfam" id="PF09860"/>
    </source>
</evidence>
<accession>A0A841TG17</accession>
<protein>
    <submittedName>
        <fullName evidence="4">DUF2087 domain-containing protein</fullName>
    </submittedName>
</protein>
<dbReference type="InterPro" id="IPR018656">
    <property type="entry name" value="DUF2087"/>
</dbReference>
<gene>
    <name evidence="4" type="ORF">H4Q31_11180</name>
</gene>
<comment type="caution">
    <text evidence="4">The sequence shown here is derived from an EMBL/GenBank/DDBJ whole genome shotgun (WGS) entry which is preliminary data.</text>
</comment>
<keyword evidence="1" id="KW-0805">Transcription regulation</keyword>
<name>A0A841TG17_9BACL</name>
<evidence type="ECO:0000256" key="2">
    <source>
        <dbReference type="ARBA" id="ARBA00023163"/>
    </source>
</evidence>
<evidence type="ECO:0000313" key="4">
    <source>
        <dbReference type="EMBL" id="MBB6677887.1"/>
    </source>
</evidence>
<proteinExistence type="predicted"/>
<dbReference type="AlphaFoldDB" id="A0A841TG17"/>
<keyword evidence="2" id="KW-0804">Transcription</keyword>
<dbReference type="Proteomes" id="UP000574133">
    <property type="component" value="Unassembled WGS sequence"/>
</dbReference>
<evidence type="ECO:0000256" key="1">
    <source>
        <dbReference type="ARBA" id="ARBA00023015"/>
    </source>
</evidence>
<dbReference type="EMBL" id="JACJVN010000039">
    <property type="protein sequence ID" value="MBB6677887.1"/>
    <property type="molecule type" value="Genomic_DNA"/>
</dbReference>
<dbReference type="GO" id="GO:0006355">
    <property type="term" value="P:regulation of DNA-templated transcription"/>
    <property type="evidence" value="ECO:0007669"/>
    <property type="project" value="InterPro"/>
</dbReference>
<dbReference type="SUPFAM" id="SSF46894">
    <property type="entry name" value="C-terminal effector domain of the bipartite response regulators"/>
    <property type="match status" value="1"/>
</dbReference>
<feature type="domain" description="DUF2087" evidence="3">
    <location>
        <begin position="184"/>
        <end position="251"/>
    </location>
</feature>
<dbReference type="Pfam" id="PF09860">
    <property type="entry name" value="DUF2087"/>
    <property type="match status" value="1"/>
</dbReference>